<accession>A0ABY4KI11</accession>
<dbReference type="InterPro" id="IPR032710">
    <property type="entry name" value="NTF2-like_dom_sf"/>
</dbReference>
<feature type="signal peptide" evidence="1">
    <location>
        <begin position="1"/>
        <end position="18"/>
    </location>
</feature>
<dbReference type="EMBL" id="CP096205">
    <property type="protein sequence ID" value="UPQ79408.1"/>
    <property type="molecule type" value="Genomic_DNA"/>
</dbReference>
<name>A0ABY4KI11_9FLAO</name>
<keyword evidence="1" id="KW-0732">Signal</keyword>
<dbReference type="Gene3D" id="3.10.450.50">
    <property type="match status" value="1"/>
</dbReference>
<dbReference type="SUPFAM" id="SSF54427">
    <property type="entry name" value="NTF2-like"/>
    <property type="match status" value="1"/>
</dbReference>
<dbReference type="RefSeq" id="WP_248434521.1">
    <property type="nucleotide sequence ID" value="NZ_CP096205.1"/>
</dbReference>
<protein>
    <submittedName>
        <fullName evidence="2">Nuclear transport factor 2 family protein</fullName>
    </submittedName>
</protein>
<evidence type="ECO:0000313" key="2">
    <source>
        <dbReference type="EMBL" id="UPQ79408.1"/>
    </source>
</evidence>
<feature type="chain" id="PRO_5047469041" evidence="1">
    <location>
        <begin position="19"/>
        <end position="145"/>
    </location>
</feature>
<reference evidence="2" key="1">
    <citation type="submission" date="2022-04" db="EMBL/GenBank/DDBJ databases">
        <title>Consumption of N2O by Flavobacterium azooxidireducens sp. nov. isolated from Decomposing Leaf Litter of Phragmites australis (Cav.).</title>
        <authorList>
            <person name="Behrendt U."/>
            <person name="Spanner T."/>
            <person name="Augustin J."/>
            <person name="Horn M.A."/>
            <person name="Kolb S."/>
            <person name="Ulrich A."/>
        </authorList>
    </citation>
    <scope>NUCLEOTIDE SEQUENCE</scope>
    <source>
        <strain evidence="2">IGB 4-14</strain>
    </source>
</reference>
<dbReference type="Proteomes" id="UP000830583">
    <property type="component" value="Chromosome"/>
</dbReference>
<evidence type="ECO:0000256" key="1">
    <source>
        <dbReference type="SAM" id="SignalP"/>
    </source>
</evidence>
<keyword evidence="3" id="KW-1185">Reference proteome</keyword>
<sequence length="145" mass="16912">MKKIPILILLLFFQFSFAQESEIQITIGKFFNAFHQRDSIALKKVCSENLVLHSISESEKGSKFSIQKASDFYKSIATIPLSMKFEEKILSFKVQIDGSMAHVWTPYEFYVNDKLSHSGVNSFQLYKENEVWKVVYILDTRRKNN</sequence>
<proteinExistence type="predicted"/>
<organism evidence="2 3">
    <name type="scientific">Flavobacterium azooxidireducens</name>
    <dbReference type="NCBI Taxonomy" id="1871076"/>
    <lineage>
        <taxon>Bacteria</taxon>
        <taxon>Pseudomonadati</taxon>
        <taxon>Bacteroidota</taxon>
        <taxon>Flavobacteriia</taxon>
        <taxon>Flavobacteriales</taxon>
        <taxon>Flavobacteriaceae</taxon>
        <taxon>Flavobacterium</taxon>
    </lineage>
</organism>
<gene>
    <name evidence="2" type="ORF">M0M57_00880</name>
</gene>
<evidence type="ECO:0000313" key="3">
    <source>
        <dbReference type="Proteomes" id="UP000830583"/>
    </source>
</evidence>